<reference evidence="2 3" key="1">
    <citation type="submission" date="2020-02" db="EMBL/GenBank/DDBJ databases">
        <title>Genome assembly of a novel Clostridium senegalense strain.</title>
        <authorList>
            <person name="Gupta T.B."/>
            <person name="Jauregui R."/>
            <person name="Maclean P."/>
            <person name="Nawarathana A."/>
            <person name="Brightwell G."/>
        </authorList>
    </citation>
    <scope>NUCLEOTIDE SEQUENCE [LARGE SCALE GENOMIC DNA]</scope>
    <source>
        <strain evidence="2 3">AGRFS4</strain>
    </source>
</reference>
<dbReference type="EMBL" id="JAAGPU010000023">
    <property type="protein sequence ID" value="NEU05610.1"/>
    <property type="molecule type" value="Genomic_DNA"/>
</dbReference>
<proteinExistence type="predicted"/>
<evidence type="ECO:0000313" key="2">
    <source>
        <dbReference type="EMBL" id="NEU05610.1"/>
    </source>
</evidence>
<dbReference type="Gene3D" id="3.40.630.30">
    <property type="match status" value="1"/>
</dbReference>
<accession>A0A6M0H4F0</accession>
<dbReference type="SUPFAM" id="SSF55729">
    <property type="entry name" value="Acyl-CoA N-acyltransferases (Nat)"/>
    <property type="match status" value="1"/>
</dbReference>
<dbReference type="InterPro" id="IPR016181">
    <property type="entry name" value="Acyl_CoA_acyltransferase"/>
</dbReference>
<organism evidence="2 3">
    <name type="scientific">Clostridium senegalense</name>
    <dbReference type="NCBI Taxonomy" id="1465809"/>
    <lineage>
        <taxon>Bacteria</taxon>
        <taxon>Bacillati</taxon>
        <taxon>Bacillota</taxon>
        <taxon>Clostridia</taxon>
        <taxon>Eubacteriales</taxon>
        <taxon>Clostridiaceae</taxon>
        <taxon>Clostridium</taxon>
    </lineage>
</organism>
<dbReference type="Proteomes" id="UP000481872">
    <property type="component" value="Unassembled WGS sequence"/>
</dbReference>
<dbReference type="Pfam" id="PF13508">
    <property type="entry name" value="Acetyltransf_7"/>
    <property type="match status" value="1"/>
</dbReference>
<dbReference type="RefSeq" id="WP_199870364.1">
    <property type="nucleotide sequence ID" value="NZ_JAAGPU010000023.1"/>
</dbReference>
<evidence type="ECO:0000259" key="1">
    <source>
        <dbReference type="PROSITE" id="PS51186"/>
    </source>
</evidence>
<dbReference type="GO" id="GO:0016747">
    <property type="term" value="F:acyltransferase activity, transferring groups other than amino-acyl groups"/>
    <property type="evidence" value="ECO:0007669"/>
    <property type="project" value="InterPro"/>
</dbReference>
<comment type="caution">
    <text evidence="2">The sequence shown here is derived from an EMBL/GenBank/DDBJ whole genome shotgun (WGS) entry which is preliminary data.</text>
</comment>
<dbReference type="PROSITE" id="PS51186">
    <property type="entry name" value="GNAT"/>
    <property type="match status" value="1"/>
</dbReference>
<sequence>MSDLKLRLMTDSEVTYWYTQEFEKDFNLQERKPLADIIKLRNSGQYDLLGLFDKHSNQMLGYATIWKSPNINLLLLDYLGVSSSLRNNGLGSKILLALKKYYKNEYIIVESELPVSEDSASENNLRKRRINFYKRNGFKPLYEMATCGMRWQALILSDDFISSQSEISKIIDDHKAIYGKSRKDVKIPIYQDEVPTMPYWMLKK</sequence>
<feature type="domain" description="N-acetyltransferase" evidence="1">
    <location>
        <begin position="4"/>
        <end position="161"/>
    </location>
</feature>
<keyword evidence="3" id="KW-1185">Reference proteome</keyword>
<evidence type="ECO:0000313" key="3">
    <source>
        <dbReference type="Proteomes" id="UP000481872"/>
    </source>
</evidence>
<keyword evidence="2" id="KW-0808">Transferase</keyword>
<gene>
    <name evidence="2" type="ORF">G3M99_12245</name>
</gene>
<name>A0A6M0H4F0_9CLOT</name>
<dbReference type="AlphaFoldDB" id="A0A6M0H4F0"/>
<protein>
    <submittedName>
        <fullName evidence="2">GNAT family N-acetyltransferase</fullName>
    </submittedName>
</protein>
<dbReference type="InterPro" id="IPR000182">
    <property type="entry name" value="GNAT_dom"/>
</dbReference>